<dbReference type="InterPro" id="IPR041694">
    <property type="entry name" value="ADH_N_2"/>
</dbReference>
<dbReference type="EMBL" id="JAPEUY010000019">
    <property type="protein sequence ID" value="KAJ4363488.1"/>
    <property type="molecule type" value="Genomic_DNA"/>
</dbReference>
<dbReference type="GO" id="GO:0016628">
    <property type="term" value="F:oxidoreductase activity, acting on the CH-CH group of donors, NAD or NADP as acceptor"/>
    <property type="evidence" value="ECO:0007669"/>
    <property type="project" value="InterPro"/>
</dbReference>
<dbReference type="CDD" id="cd05288">
    <property type="entry name" value="PGDH"/>
    <property type="match status" value="1"/>
</dbReference>
<gene>
    <name evidence="3" type="primary">QOR1</name>
    <name evidence="3" type="ORF">N0V83_009783</name>
</gene>
<dbReference type="Pfam" id="PF16884">
    <property type="entry name" value="ADH_N_2"/>
    <property type="match status" value="1"/>
</dbReference>
<evidence type="ECO:0000313" key="3">
    <source>
        <dbReference type="EMBL" id="KAJ4363488.1"/>
    </source>
</evidence>
<dbReference type="InterPro" id="IPR045010">
    <property type="entry name" value="MDR_fam"/>
</dbReference>
<organism evidence="3 4">
    <name type="scientific">Neocucurbitaria cava</name>
    <dbReference type="NCBI Taxonomy" id="798079"/>
    <lineage>
        <taxon>Eukaryota</taxon>
        <taxon>Fungi</taxon>
        <taxon>Dikarya</taxon>
        <taxon>Ascomycota</taxon>
        <taxon>Pezizomycotina</taxon>
        <taxon>Dothideomycetes</taxon>
        <taxon>Pleosporomycetidae</taxon>
        <taxon>Pleosporales</taxon>
        <taxon>Pleosporineae</taxon>
        <taxon>Cucurbitariaceae</taxon>
        <taxon>Neocucurbitaria</taxon>
    </lineage>
</organism>
<protein>
    <submittedName>
        <fullName evidence="3">Quinone oxidoreductase</fullName>
    </submittedName>
</protein>
<feature type="domain" description="Oxidoreductase N-terminal" evidence="2">
    <location>
        <begin position="9"/>
        <end position="105"/>
    </location>
</feature>
<sequence length="279" mass="30251">MSDPVLEGDNTTFSLETKILPSLGPDQVLVKCLYFSNDPAQRGWIQKDVDRDRLYTAPVEKGEVMRAFAIAEVVESNADSLKQGQLVLGTFGWTEYAVAGVKEVRPIQADDSAGIRPTHFIGALGGPGLTAYNGLIDVARATASDTVVVSGAAGATGSMVVQLAKHIVGCKKGHWHRWRIVACGAVATYNSMGETGIKNWFEIIINRIEVKGFIVTDAIESGKAGPWVQELIKYAKEGRIQIGPETETVVPTRFEDVPKTWMMLFKGGNMGKLLTQIQA</sequence>
<dbReference type="InterPro" id="IPR011032">
    <property type="entry name" value="GroES-like_sf"/>
</dbReference>
<dbReference type="OrthoDB" id="809632at2759"/>
<proteinExistence type="predicted"/>
<dbReference type="SUPFAM" id="SSF50129">
    <property type="entry name" value="GroES-like"/>
    <property type="match status" value="1"/>
</dbReference>
<dbReference type="AlphaFoldDB" id="A0A9W8Y213"/>
<evidence type="ECO:0000259" key="2">
    <source>
        <dbReference type="Pfam" id="PF16884"/>
    </source>
</evidence>
<dbReference type="PANTHER" id="PTHR43205:SF19">
    <property type="entry name" value="ENOYL REDUCTASE (ER) DOMAIN-CONTAINING PROTEIN"/>
    <property type="match status" value="1"/>
</dbReference>
<dbReference type="InterPro" id="IPR036291">
    <property type="entry name" value="NAD(P)-bd_dom_sf"/>
</dbReference>
<accession>A0A9W8Y213</accession>
<dbReference type="PANTHER" id="PTHR43205">
    <property type="entry name" value="PROSTAGLANDIN REDUCTASE"/>
    <property type="match status" value="1"/>
</dbReference>
<dbReference type="Gene3D" id="3.90.180.10">
    <property type="entry name" value="Medium-chain alcohol dehydrogenases, catalytic domain"/>
    <property type="match status" value="2"/>
</dbReference>
<dbReference type="Gene3D" id="3.40.50.720">
    <property type="entry name" value="NAD(P)-binding Rossmann-like Domain"/>
    <property type="match status" value="2"/>
</dbReference>
<dbReference type="SUPFAM" id="SSF51735">
    <property type="entry name" value="NAD(P)-binding Rossmann-fold domains"/>
    <property type="match status" value="1"/>
</dbReference>
<name>A0A9W8Y213_9PLEO</name>
<evidence type="ECO:0000313" key="4">
    <source>
        <dbReference type="Proteomes" id="UP001140560"/>
    </source>
</evidence>
<comment type="caution">
    <text evidence="3">The sequence shown here is derived from an EMBL/GenBank/DDBJ whole genome shotgun (WGS) entry which is preliminary data.</text>
</comment>
<reference evidence="3" key="1">
    <citation type="submission" date="2022-10" db="EMBL/GenBank/DDBJ databases">
        <title>Tapping the CABI collections for fungal endophytes: first genome assemblies for Collariella, Neodidymelliopsis, Ascochyta clinopodiicola, Didymella pomorum, Didymosphaeria variabile, Neocosmospora piperis and Neocucurbitaria cava.</title>
        <authorList>
            <person name="Hill R."/>
        </authorList>
    </citation>
    <scope>NUCLEOTIDE SEQUENCE</scope>
    <source>
        <strain evidence="3">IMI 356814</strain>
    </source>
</reference>
<keyword evidence="4" id="KW-1185">Reference proteome</keyword>
<keyword evidence="1" id="KW-0560">Oxidoreductase</keyword>
<evidence type="ECO:0000256" key="1">
    <source>
        <dbReference type="ARBA" id="ARBA00023002"/>
    </source>
</evidence>
<dbReference type="Proteomes" id="UP001140560">
    <property type="component" value="Unassembled WGS sequence"/>
</dbReference>